<dbReference type="InterPro" id="IPR035965">
    <property type="entry name" value="PAS-like_dom_sf"/>
</dbReference>
<dbReference type="PANTHER" id="PTHR47429">
    <property type="entry name" value="PROTEIN TWIN LOV 1"/>
    <property type="match status" value="1"/>
</dbReference>
<dbReference type="Pfam" id="PF13426">
    <property type="entry name" value="PAS_9"/>
    <property type="match status" value="1"/>
</dbReference>
<dbReference type="AlphaFoldDB" id="A0A126WWA7"/>
<evidence type="ECO:0000256" key="2">
    <source>
        <dbReference type="ARBA" id="ARBA00022643"/>
    </source>
</evidence>
<dbReference type="CDD" id="cd00130">
    <property type="entry name" value="PAS"/>
    <property type="match status" value="1"/>
</dbReference>
<evidence type="ECO:0000313" key="6">
    <source>
        <dbReference type="EMBL" id="AML76726.1"/>
    </source>
</evidence>
<evidence type="ECO:0000259" key="5">
    <source>
        <dbReference type="PROSITE" id="PS50112"/>
    </source>
</evidence>
<dbReference type="EMBL" id="KU698615">
    <property type="protein sequence ID" value="AML76726.1"/>
    <property type="molecule type" value="mRNA"/>
</dbReference>
<protein>
    <submittedName>
        <fullName evidence="6">Putative LOV domain-containing protein</fullName>
    </submittedName>
</protein>
<keyword evidence="1" id="KW-0285">Flavoprotein</keyword>
<sequence>MSFIKADTINELINHQHFPTLCLVTVTFLFARFLFLREDNKDDDKAIRTFISQKKLCPKDQIVVDMLGMNENKNVCYLVTDPDLDDNPIVFTSEGFCKYTGYEKNEIEGRNCRFLQGAGTDPKDISLIRDAIRKEIDVNVCIQNYCKNGKPFMNQFFMCPLRDENKKLAYFLGVQVVVPKKAPGQQQENPGWIYTMGNHE</sequence>
<evidence type="ECO:0000256" key="4">
    <source>
        <dbReference type="SAM" id="Phobius"/>
    </source>
</evidence>
<feature type="domain" description="PAS" evidence="5">
    <location>
        <begin position="83"/>
        <end position="139"/>
    </location>
</feature>
<keyword evidence="4" id="KW-1133">Transmembrane helix</keyword>
<dbReference type="InterPro" id="IPR000014">
    <property type="entry name" value="PAS"/>
</dbReference>
<accession>A0A126WWA7</accession>
<feature type="transmembrane region" description="Helical" evidence="4">
    <location>
        <begin position="17"/>
        <end position="35"/>
    </location>
</feature>
<dbReference type="GO" id="GO:0005634">
    <property type="term" value="C:nucleus"/>
    <property type="evidence" value="ECO:0007669"/>
    <property type="project" value="TreeGrafter"/>
</dbReference>
<dbReference type="Gene3D" id="3.30.450.20">
    <property type="entry name" value="PAS domain"/>
    <property type="match status" value="1"/>
</dbReference>
<dbReference type="PANTHER" id="PTHR47429:SF2">
    <property type="entry name" value="PROTEIN TWIN LOV 1"/>
    <property type="match status" value="1"/>
</dbReference>
<keyword evidence="2" id="KW-0288">FMN</keyword>
<evidence type="ECO:0000256" key="1">
    <source>
        <dbReference type="ARBA" id="ARBA00022630"/>
    </source>
</evidence>
<dbReference type="SUPFAM" id="SSF55785">
    <property type="entry name" value="PYP-like sensor domain (PAS domain)"/>
    <property type="match status" value="1"/>
</dbReference>
<keyword evidence="4" id="KW-0812">Transmembrane</keyword>
<keyword evidence="3" id="KW-0157">Chromophore</keyword>
<reference evidence="6" key="1">
    <citation type="journal article" date="2016" name="Proc. Natl. Acad. Sci. U.S.A.">
        <title>Functional and topological diversity of LOV domain photoreceptors.</title>
        <authorList>
            <person name="Glantz S.T."/>
            <person name="Carpenter E.J."/>
            <person name="Melkonian M."/>
            <person name="Gardner K.H."/>
            <person name="Boyden E.S."/>
            <person name="Wong G.K."/>
            <person name="Chow B.Y."/>
        </authorList>
    </citation>
    <scope>NUCLEOTIDE SEQUENCE</scope>
    <source>
        <strain evidence="6">DBYD_2055555</strain>
    </source>
</reference>
<proteinExistence type="evidence at transcript level"/>
<keyword evidence="4" id="KW-0472">Membrane</keyword>
<organism evidence="6">
    <name type="scientific">Synura petersenii</name>
    <dbReference type="NCBI Taxonomy" id="52555"/>
    <lineage>
        <taxon>Eukaryota</taxon>
        <taxon>Sar</taxon>
        <taxon>Stramenopiles</taxon>
        <taxon>Ochrophyta</taxon>
        <taxon>Synurophyceae</taxon>
        <taxon>Synurales</taxon>
        <taxon>Mallomonadaceae</taxon>
        <taxon>Synura</taxon>
    </lineage>
</organism>
<dbReference type="NCBIfam" id="TIGR00229">
    <property type="entry name" value="sensory_box"/>
    <property type="match status" value="1"/>
</dbReference>
<evidence type="ECO:0000256" key="3">
    <source>
        <dbReference type="ARBA" id="ARBA00022991"/>
    </source>
</evidence>
<name>A0A126WWA7_9STRA</name>
<dbReference type="PROSITE" id="PS50112">
    <property type="entry name" value="PAS"/>
    <property type="match status" value="1"/>
</dbReference>